<reference evidence="4" key="2">
    <citation type="submission" date="2020-08" db="EMBL/GenBank/DDBJ databases">
        <title>Draft Genome Sequence of Cumin Blight Pathogen Alternaria burnsii.</title>
        <authorList>
            <person name="Feng Z."/>
        </authorList>
    </citation>
    <scope>NUCLEOTIDE SEQUENCE</scope>
    <source>
        <strain evidence="4">CBS107.38</strain>
    </source>
</reference>
<protein>
    <recommendedName>
        <fullName evidence="6">Amidase domain-containing protein</fullName>
    </recommendedName>
</protein>
<evidence type="ECO:0008006" key="6">
    <source>
        <dbReference type="Google" id="ProtNLM"/>
    </source>
</evidence>
<dbReference type="Gene3D" id="3.90.1300.10">
    <property type="entry name" value="Amidase signature (AS) domain"/>
    <property type="match status" value="1"/>
</dbReference>
<dbReference type="Pfam" id="PF01425">
    <property type="entry name" value="Amidase"/>
    <property type="match status" value="1"/>
</dbReference>
<evidence type="ECO:0000259" key="3">
    <source>
        <dbReference type="Pfam" id="PF25534"/>
    </source>
</evidence>
<dbReference type="GeneID" id="62201681"/>
<organism evidence="4 5">
    <name type="scientific">Alternaria burnsii</name>
    <dbReference type="NCBI Taxonomy" id="1187904"/>
    <lineage>
        <taxon>Eukaryota</taxon>
        <taxon>Fungi</taxon>
        <taxon>Dikarya</taxon>
        <taxon>Ascomycota</taxon>
        <taxon>Pezizomycotina</taxon>
        <taxon>Dothideomycetes</taxon>
        <taxon>Pleosporomycetidae</taxon>
        <taxon>Pleosporales</taxon>
        <taxon>Pleosporineae</taxon>
        <taxon>Pleosporaceae</taxon>
        <taxon>Alternaria</taxon>
        <taxon>Alternaria sect. Alternaria</taxon>
    </lineage>
</organism>
<proteinExistence type="predicted"/>
<feature type="domain" description="DUF7918" evidence="3">
    <location>
        <begin position="3"/>
        <end position="29"/>
    </location>
</feature>
<feature type="domain" description="Amidase" evidence="2">
    <location>
        <begin position="784"/>
        <end position="1241"/>
    </location>
</feature>
<dbReference type="AlphaFoldDB" id="A0A8H7B9X0"/>
<feature type="domain" description="DUF7918" evidence="3">
    <location>
        <begin position="113"/>
        <end position="338"/>
    </location>
</feature>
<feature type="compositionally biased region" description="Acidic residues" evidence="1">
    <location>
        <begin position="345"/>
        <end position="359"/>
    </location>
</feature>
<dbReference type="SUPFAM" id="SSF75304">
    <property type="entry name" value="Amidase signature (AS) enzymes"/>
    <property type="match status" value="1"/>
</dbReference>
<dbReference type="Proteomes" id="UP000596902">
    <property type="component" value="Unassembled WGS sequence"/>
</dbReference>
<feature type="domain" description="DUF7918" evidence="3">
    <location>
        <begin position="456"/>
        <end position="675"/>
    </location>
</feature>
<keyword evidence="5" id="KW-1185">Reference proteome</keyword>
<feature type="compositionally biased region" description="Polar residues" evidence="1">
    <location>
        <begin position="720"/>
        <end position="731"/>
    </location>
</feature>
<dbReference type="InterPro" id="IPR036928">
    <property type="entry name" value="AS_sf"/>
</dbReference>
<dbReference type="InterPro" id="IPR057678">
    <property type="entry name" value="DUF7918"/>
</dbReference>
<evidence type="ECO:0000256" key="1">
    <source>
        <dbReference type="SAM" id="MobiDB-lite"/>
    </source>
</evidence>
<feature type="region of interest" description="Disordered" evidence="1">
    <location>
        <begin position="334"/>
        <end position="366"/>
    </location>
</feature>
<dbReference type="InterPro" id="IPR023631">
    <property type="entry name" value="Amidase_dom"/>
</dbReference>
<dbReference type="PANTHER" id="PTHR42678:SF34">
    <property type="entry name" value="OS04G0183300 PROTEIN"/>
    <property type="match status" value="1"/>
</dbReference>
<sequence>MDNCRKPFITFKFKYRSKAAIQSVLIIPRNRSPVPLEDRDVDTLTLEESHELLRRHRGREDAAPSVKRESFKRLKILADCNSYNRCFNFYLPVTTLLHFTLTNTMAITAGIPGLEVTVEVDALALPEHEYAGFEGGEVTTSITKYIEAPPATDFSIRYLYRPPFTPPSAIQMDILLDGNYVQAPFIEWGGKEGCEGYLCSRSTSFAGGRSFTQGFQFAELKTNETNTPATKEVADRLSTTGRIVLYFYLIEHLEAVKPAKVPRLANNEFGSLSEKALHKTVAAQGDALSHHTSLTIPVQRDSITFNEVETTENEPFATFTFLYRSIDALKSIGIIPRTPSPSQQSEDEDEDKDPEDMTEEEMRAELKRVREKRQNAIRIKREGEEESQAGDTTLLGDDEVQWTRSQPKKALPQKTPSIYLWQRYHSHGRLSTITLRFLCCHKFVPGAMAIVHEVPGLEVQIYVHGNPLREYVDQHAAVSEATSESYIEVHSNSAFEIHYSFKAPFPVDRPVSMIVTMDGKDIDEPLIRPCELYNQEGHVSSGPISNDGRNWSIKPYRFSPLDIRECSEDPIPEDLQKKIRLVGIITCEFYFLNNARRSAKTKFVHKELEKLDTVNKKAIKGESLSHQAILGETELAEEIEYYDAEYADGGEPFATFHFYYRSLAALKDLHIIERTPDPVDFLYGDDTVLGQLNREQLEAIVRRFREQEETRVRMKRELSDTSTIGGNDHGSSGLSATCDDDFIEIRTQKASGSTKTRPNILPLAGLDNLTIRTAFQDRLFTALELTSVYLTRIRELNPQFHAVAEVNPDATSMAHLLDVERLTNGARGTLHGVPILLKDNMPTLDATSTTCGSVALIDARPSEESEIVKAVRKAGAIVLGKGNMAEWAGFRSTSGCSGWSARGGQTTGIYHLGMKASGSSGGCAVAVAAGMCFAALGTETCYSIVSPAEKSGIVGFKPTRGLLSSKGIIHASKRLDTVGVLTRTVSDTLFFVLGLVQQSDHIPSPTKQKLLQNLNSACSSTHLNGIRIGVPHHLSELKNLPRCRKEAFEKTLTLLENAGATIIHDFQITGASSWEALSPEAKNIILDTDMKVAISSYLSSLETNPNGIHNLQDLITFTKAHPAEQYPRRNVEGLERAEASDLNGLLYRTMLAKDDYYTGEGGIETALCTNHCDVMILPTLSVTIQSFAAKAGSPVMSVPMGVFPIDTHIEKDSRNHLVNVAPGIPFSAYIFGRATKDEDVLKVGHVLEHLTKVMDTLVPYVEM</sequence>
<comment type="caution">
    <text evidence="4">The sequence shown here is derived from an EMBL/GenBank/DDBJ whole genome shotgun (WGS) entry which is preliminary data.</text>
</comment>
<gene>
    <name evidence="4" type="ORF">GT037_003456</name>
</gene>
<evidence type="ECO:0000313" key="5">
    <source>
        <dbReference type="Proteomes" id="UP000596902"/>
    </source>
</evidence>
<dbReference type="EMBL" id="JAAABM010000004">
    <property type="protein sequence ID" value="KAF7678075.1"/>
    <property type="molecule type" value="Genomic_DNA"/>
</dbReference>
<reference evidence="4" key="1">
    <citation type="submission" date="2020-01" db="EMBL/GenBank/DDBJ databases">
        <authorList>
            <person name="Feng Z.H.Z."/>
        </authorList>
    </citation>
    <scope>NUCLEOTIDE SEQUENCE</scope>
    <source>
        <strain evidence="4">CBS107.38</strain>
    </source>
</reference>
<dbReference type="Pfam" id="PF25534">
    <property type="entry name" value="DUF7918"/>
    <property type="match status" value="3"/>
</dbReference>
<dbReference type="RefSeq" id="XP_038788210.1">
    <property type="nucleotide sequence ID" value="XM_038928503.1"/>
</dbReference>
<feature type="region of interest" description="Disordered" evidence="1">
    <location>
        <begin position="712"/>
        <end position="731"/>
    </location>
</feature>
<evidence type="ECO:0000313" key="4">
    <source>
        <dbReference type="EMBL" id="KAF7678075.1"/>
    </source>
</evidence>
<evidence type="ECO:0000259" key="2">
    <source>
        <dbReference type="Pfam" id="PF01425"/>
    </source>
</evidence>
<name>A0A8H7B9X0_9PLEO</name>
<feature type="region of interest" description="Disordered" evidence="1">
    <location>
        <begin position="379"/>
        <end position="408"/>
    </location>
</feature>
<accession>A0A8H7B9X0</accession>
<dbReference type="PANTHER" id="PTHR42678">
    <property type="entry name" value="AMIDASE"/>
    <property type="match status" value="1"/>
</dbReference>